<name>A0ABP9LK39_9RHOB</name>
<dbReference type="InterPro" id="IPR036513">
    <property type="entry name" value="STAS_dom_sf"/>
</dbReference>
<evidence type="ECO:0000313" key="4">
    <source>
        <dbReference type="EMBL" id="GAA5080102.1"/>
    </source>
</evidence>
<protein>
    <recommendedName>
        <fullName evidence="2">Anti-sigma factor antagonist</fullName>
    </recommendedName>
</protein>
<dbReference type="InterPro" id="IPR002645">
    <property type="entry name" value="STAS_dom"/>
</dbReference>
<evidence type="ECO:0000313" key="5">
    <source>
        <dbReference type="Proteomes" id="UP001499910"/>
    </source>
</evidence>
<evidence type="ECO:0000259" key="3">
    <source>
        <dbReference type="PROSITE" id="PS50801"/>
    </source>
</evidence>
<dbReference type="RefSeq" id="WP_259553361.1">
    <property type="nucleotide sequence ID" value="NZ_BAABHW010000006.1"/>
</dbReference>
<dbReference type="PANTHER" id="PTHR33495">
    <property type="entry name" value="ANTI-SIGMA FACTOR ANTAGONIST TM_1081-RELATED-RELATED"/>
    <property type="match status" value="1"/>
</dbReference>
<feature type="domain" description="STAS" evidence="3">
    <location>
        <begin position="21"/>
        <end position="110"/>
    </location>
</feature>
<evidence type="ECO:0000256" key="2">
    <source>
        <dbReference type="RuleBase" id="RU003749"/>
    </source>
</evidence>
<dbReference type="Proteomes" id="UP001499910">
    <property type="component" value="Unassembled WGS sequence"/>
</dbReference>
<comment type="caution">
    <text evidence="4">The sequence shown here is derived from an EMBL/GenBank/DDBJ whole genome shotgun (WGS) entry which is preliminary data.</text>
</comment>
<dbReference type="Pfam" id="PF01740">
    <property type="entry name" value="STAS"/>
    <property type="match status" value="1"/>
</dbReference>
<dbReference type="InterPro" id="IPR003658">
    <property type="entry name" value="Anti-sigma_ant"/>
</dbReference>
<reference evidence="5" key="1">
    <citation type="journal article" date="2019" name="Int. J. Syst. Evol. Microbiol.">
        <title>The Global Catalogue of Microorganisms (GCM) 10K type strain sequencing project: providing services to taxonomists for standard genome sequencing and annotation.</title>
        <authorList>
            <consortium name="The Broad Institute Genomics Platform"/>
            <consortium name="The Broad Institute Genome Sequencing Center for Infectious Disease"/>
            <person name="Wu L."/>
            <person name="Ma J."/>
        </authorList>
    </citation>
    <scope>NUCLEOTIDE SEQUENCE [LARGE SCALE GENOMIC DNA]</scope>
    <source>
        <strain evidence="5">JCM 18015</strain>
    </source>
</reference>
<keyword evidence="5" id="KW-1185">Reference proteome</keyword>
<dbReference type="Gene3D" id="3.30.750.24">
    <property type="entry name" value="STAS domain"/>
    <property type="match status" value="1"/>
</dbReference>
<comment type="similarity">
    <text evidence="1 2">Belongs to the anti-sigma-factor antagonist family.</text>
</comment>
<organism evidence="4 5">
    <name type="scientific">[Roseibacterium] beibuensis</name>
    <dbReference type="NCBI Taxonomy" id="1193142"/>
    <lineage>
        <taxon>Bacteria</taxon>
        <taxon>Pseudomonadati</taxon>
        <taxon>Pseudomonadota</taxon>
        <taxon>Alphaproteobacteria</taxon>
        <taxon>Rhodobacterales</taxon>
        <taxon>Roseobacteraceae</taxon>
        <taxon>Roseicyclus</taxon>
    </lineage>
</organism>
<dbReference type="PANTHER" id="PTHR33495:SF2">
    <property type="entry name" value="ANTI-SIGMA FACTOR ANTAGONIST TM_1081-RELATED"/>
    <property type="match status" value="1"/>
</dbReference>
<proteinExistence type="inferred from homology"/>
<evidence type="ECO:0000256" key="1">
    <source>
        <dbReference type="ARBA" id="ARBA00009013"/>
    </source>
</evidence>
<dbReference type="PROSITE" id="PS50801">
    <property type="entry name" value="STAS"/>
    <property type="match status" value="1"/>
</dbReference>
<dbReference type="SUPFAM" id="SSF52091">
    <property type="entry name" value="SpoIIaa-like"/>
    <property type="match status" value="1"/>
</dbReference>
<gene>
    <name evidence="4" type="ORF">GCM10023209_33180</name>
</gene>
<accession>A0ABP9LK39</accession>
<dbReference type="EMBL" id="BAABHW010000006">
    <property type="protein sequence ID" value="GAA5080102.1"/>
    <property type="molecule type" value="Genomic_DNA"/>
</dbReference>
<sequence length="115" mass="12786">MNLSFETRHGIAIVHVDHPRIDASVAIRFKDRFREVTRDAQGDVILDLDQVEFIDSSGLGAVVAARKLLPAGRGLELAALQPAVDRVMRLTRMNTVFPIHDTLDAAVRQRDRASD</sequence>
<dbReference type="NCBIfam" id="TIGR00377">
    <property type="entry name" value="ant_ant_sig"/>
    <property type="match status" value="1"/>
</dbReference>
<dbReference type="CDD" id="cd07043">
    <property type="entry name" value="STAS_anti-anti-sigma_factors"/>
    <property type="match status" value="1"/>
</dbReference>